<gene>
    <name evidence="1" type="ORF">GCM10008018_45440</name>
</gene>
<comment type="caution">
    <text evidence="1">The sequence shown here is derived from an EMBL/GenBank/DDBJ whole genome shotgun (WGS) entry which is preliminary data.</text>
</comment>
<organism evidence="1 2">
    <name type="scientific">Paenibacillus marchantiophytorum</name>
    <dbReference type="NCBI Taxonomy" id="1619310"/>
    <lineage>
        <taxon>Bacteria</taxon>
        <taxon>Bacillati</taxon>
        <taxon>Bacillota</taxon>
        <taxon>Bacilli</taxon>
        <taxon>Bacillales</taxon>
        <taxon>Paenibacillaceae</taxon>
        <taxon>Paenibacillus</taxon>
    </lineage>
</organism>
<keyword evidence="2" id="KW-1185">Reference proteome</keyword>
<dbReference type="RefSeq" id="WP_189015292.1">
    <property type="nucleotide sequence ID" value="NZ_BMHE01000027.1"/>
</dbReference>
<name>A0ABQ1EYY6_9BACL</name>
<proteinExistence type="predicted"/>
<evidence type="ECO:0000313" key="1">
    <source>
        <dbReference type="EMBL" id="GFZ93892.1"/>
    </source>
</evidence>
<protein>
    <submittedName>
        <fullName evidence="1">Uncharacterized protein</fullName>
    </submittedName>
</protein>
<evidence type="ECO:0000313" key="2">
    <source>
        <dbReference type="Proteomes" id="UP000615455"/>
    </source>
</evidence>
<reference evidence="2" key="1">
    <citation type="journal article" date="2019" name="Int. J. Syst. Evol. Microbiol.">
        <title>The Global Catalogue of Microorganisms (GCM) 10K type strain sequencing project: providing services to taxonomists for standard genome sequencing and annotation.</title>
        <authorList>
            <consortium name="The Broad Institute Genomics Platform"/>
            <consortium name="The Broad Institute Genome Sequencing Center for Infectious Disease"/>
            <person name="Wu L."/>
            <person name="Ma J."/>
        </authorList>
    </citation>
    <scope>NUCLEOTIDE SEQUENCE [LARGE SCALE GENOMIC DNA]</scope>
    <source>
        <strain evidence="2">CGMCC 1.15043</strain>
    </source>
</reference>
<dbReference type="Proteomes" id="UP000615455">
    <property type="component" value="Unassembled WGS sequence"/>
</dbReference>
<dbReference type="EMBL" id="BMHE01000027">
    <property type="protein sequence ID" value="GFZ93892.1"/>
    <property type="molecule type" value="Genomic_DNA"/>
</dbReference>
<accession>A0ABQ1EYY6</accession>
<sequence length="234" mass="27519">MEYVLRDTDIFDPILAEKFDTVILNETHQFEAGKVYKFIASFHVDLIKELSIFDRFILPAASDKINKRKKSGEKDKMYDVLGFQLKQLENILLKNNIEFYSSTIQGDELESTHIIKIEIVEDKSERVTTRKGRKHQQGKVSSVVPSKPYTVNLVAKLSSERLSELYYKIFNVIKDKKIMSEILEIDETENENLLFQAFVKEYGEMWLTTKEREKELFDKLINKTTEVLEKYKEQ</sequence>